<proteinExistence type="predicted"/>
<gene>
    <name evidence="1" type="ORF">CAMSH0001_0075</name>
</gene>
<reference evidence="1 2" key="1">
    <citation type="submission" date="2009-07" db="EMBL/GenBank/DDBJ databases">
        <authorList>
            <person name="Madupu R."/>
            <person name="Sebastian Y."/>
            <person name="Durkin A.S."/>
            <person name="Torralba M."/>
            <person name="Methe B."/>
            <person name="Sutton G.G."/>
            <person name="Strausberg R.L."/>
            <person name="Nelson K.E."/>
        </authorList>
    </citation>
    <scope>NUCLEOTIDE SEQUENCE [LARGE SCALE GENOMIC DNA]</scope>
    <source>
        <strain evidence="1 2">RM3277</strain>
    </source>
</reference>
<evidence type="ECO:0000313" key="1">
    <source>
        <dbReference type="EMBL" id="EET78560.1"/>
    </source>
</evidence>
<accession>C6RIX9</accession>
<name>C6RIX9_9BACT</name>
<comment type="caution">
    <text evidence="1">The sequence shown here is derived from an EMBL/GenBank/DDBJ whole genome shotgun (WGS) entry which is preliminary data.</text>
</comment>
<dbReference type="EMBL" id="ACVQ01000033">
    <property type="protein sequence ID" value="EET78560.1"/>
    <property type="molecule type" value="Genomic_DNA"/>
</dbReference>
<sequence>MRRAVLPTHIFYFCLKMGLTARNVKLKAYFAFLSLNLSVKSAARLYFAVTSPCVRDLLAKRLLQRQAKFSILVANPERPSI</sequence>
<dbReference type="AlphaFoldDB" id="C6RIX9"/>
<organism evidence="1 2">
    <name type="scientific">Campylobacter showae RM3277</name>
    <dbReference type="NCBI Taxonomy" id="553219"/>
    <lineage>
        <taxon>Bacteria</taxon>
        <taxon>Pseudomonadati</taxon>
        <taxon>Campylobacterota</taxon>
        <taxon>Epsilonproteobacteria</taxon>
        <taxon>Campylobacterales</taxon>
        <taxon>Campylobacteraceae</taxon>
        <taxon>Campylobacter</taxon>
    </lineage>
</organism>
<keyword evidence="2" id="KW-1185">Reference proteome</keyword>
<dbReference type="Proteomes" id="UP000003107">
    <property type="component" value="Unassembled WGS sequence"/>
</dbReference>
<protein>
    <submittedName>
        <fullName evidence="1">Uncharacterized protein</fullName>
    </submittedName>
</protein>
<evidence type="ECO:0000313" key="2">
    <source>
        <dbReference type="Proteomes" id="UP000003107"/>
    </source>
</evidence>